<gene>
    <name evidence="2" type="ORF">Amal_02857</name>
</gene>
<evidence type="ECO:0000256" key="1">
    <source>
        <dbReference type="SAM" id="MobiDB-lite"/>
    </source>
</evidence>
<dbReference type="AlphaFoldDB" id="A0A177GA08"/>
<name>A0A177GA08_9PROT</name>
<comment type="caution">
    <text evidence="2">The sequence shown here is derived from an EMBL/GenBank/DDBJ whole genome shotgun (WGS) entry which is preliminary data.</text>
</comment>
<protein>
    <submittedName>
        <fullName evidence="2">Uncharacterized protein</fullName>
    </submittedName>
</protein>
<dbReference type="Proteomes" id="UP000077349">
    <property type="component" value="Unassembled WGS sequence"/>
</dbReference>
<feature type="compositionally biased region" description="Basic and acidic residues" evidence="1">
    <location>
        <begin position="37"/>
        <end position="49"/>
    </location>
</feature>
<accession>A0A177GA08</accession>
<feature type="region of interest" description="Disordered" evidence="1">
    <location>
        <begin position="30"/>
        <end position="49"/>
    </location>
</feature>
<evidence type="ECO:0000313" key="3">
    <source>
        <dbReference type="Proteomes" id="UP000077349"/>
    </source>
</evidence>
<evidence type="ECO:0000313" key="2">
    <source>
        <dbReference type="EMBL" id="OAG77079.1"/>
    </source>
</evidence>
<dbReference type="EMBL" id="LVHD01000018">
    <property type="protein sequence ID" value="OAG77079.1"/>
    <property type="molecule type" value="Genomic_DNA"/>
</dbReference>
<organism evidence="2 3">
    <name type="scientific">Acetobacter malorum</name>
    <dbReference type="NCBI Taxonomy" id="178901"/>
    <lineage>
        <taxon>Bacteria</taxon>
        <taxon>Pseudomonadati</taxon>
        <taxon>Pseudomonadota</taxon>
        <taxon>Alphaproteobacteria</taxon>
        <taxon>Acetobacterales</taxon>
        <taxon>Acetobacteraceae</taxon>
        <taxon>Acetobacter</taxon>
    </lineage>
</organism>
<sequence length="83" mass="9324">MKRLYKVLCGHTLSERLSIEARCGARKRSRSGLVGRPHAELHAPEGKRTDPFHQALLNQKRLTHNLTSIGKPVNHNVSFSSIN</sequence>
<proteinExistence type="predicted"/>
<reference evidence="2 3" key="1">
    <citation type="submission" date="2016-03" db="EMBL/GenBank/DDBJ databases">
        <title>Draft genome sequence of Acetobacter malorum CECT 7742, a strain isolated from strawberry vinegar.</title>
        <authorList>
            <person name="Sainz F."/>
            <person name="Mas A."/>
            <person name="Torija M.J."/>
        </authorList>
    </citation>
    <scope>NUCLEOTIDE SEQUENCE [LARGE SCALE GENOMIC DNA]</scope>
    <source>
        <strain evidence="2 3">CECT 7742</strain>
    </source>
</reference>